<protein>
    <submittedName>
        <fullName evidence="1">Uncharacterized protein</fullName>
    </submittedName>
</protein>
<proteinExistence type="predicted"/>
<evidence type="ECO:0000313" key="1">
    <source>
        <dbReference type="EMBL" id="ADP35621.1"/>
    </source>
</evidence>
<dbReference type="EMBL" id="CP001840">
    <property type="protein sequence ID" value="ADP35621.1"/>
    <property type="molecule type" value="Genomic_DNA"/>
</dbReference>
<dbReference type="OrthoDB" id="9795626at2"/>
<dbReference type="KEGG" id="bbp:BBPR_0522"/>
<organism evidence="1 2">
    <name type="scientific">Bifidobacterium bifidum (strain PRL2010)</name>
    <dbReference type="NCBI Taxonomy" id="702459"/>
    <lineage>
        <taxon>Bacteria</taxon>
        <taxon>Bacillati</taxon>
        <taxon>Actinomycetota</taxon>
        <taxon>Actinomycetes</taxon>
        <taxon>Bifidobacteriales</taxon>
        <taxon>Bifidobacteriaceae</taxon>
        <taxon>Bifidobacterium</taxon>
    </lineage>
</organism>
<dbReference type="Proteomes" id="UP000002312">
    <property type="component" value="Chromosome"/>
</dbReference>
<evidence type="ECO:0000313" key="2">
    <source>
        <dbReference type="Proteomes" id="UP000002312"/>
    </source>
</evidence>
<name>A0A0H3E905_BIFBP</name>
<sequence length="122" mass="13028">MSVASSDTDTVGYETDRIAFSGARTVCGECSIDFAALTRSRMFLIDGGGGVELKGPDTDYQCPGGIIGFDNCSNAGYSSAEIIRPADVKGKKKPDSSRPYLCFLAEHMNVPPADDAVYYPQE</sequence>
<accession>A0A0H3E905</accession>
<dbReference type="PATRIC" id="fig|702459.3.peg.544"/>
<gene>
    <name evidence="1" type="ordered locus">BBPR_0522</name>
</gene>
<dbReference type="HOGENOM" id="CLU_2022226_0_0_11"/>
<reference evidence="1 2" key="1">
    <citation type="journal article" date="2010" name="Proc. Natl. Acad. Sci. U.S.A.">
        <title>Genome analysis of Bifidobacterium bifidum PRL2010 reveals metabolic pathways for host-derived glycan foraging.</title>
        <authorList>
            <person name="Turroni F."/>
            <person name="Bottacini F."/>
            <person name="Foroni E."/>
            <person name="Mulder I."/>
            <person name="Kim J.H."/>
            <person name="Zomer A."/>
            <person name="Sanchez B."/>
            <person name="Bidossi A."/>
            <person name="Ferrarini A."/>
            <person name="Giubellini V."/>
            <person name="Delledonne M."/>
            <person name="Henrissat B."/>
            <person name="Coutinho P."/>
            <person name="Oggioni M."/>
            <person name="Fitzgerald G.F."/>
            <person name="Mills D."/>
            <person name="Margolles A."/>
            <person name="Kelly D."/>
            <person name="van Sinderen D."/>
            <person name="Ventura M."/>
        </authorList>
    </citation>
    <scope>NUCLEOTIDE SEQUENCE [LARGE SCALE GENOMIC DNA]</scope>
    <source>
        <strain evidence="1 2">PRL2010</strain>
    </source>
</reference>
<dbReference type="AlphaFoldDB" id="A0A0H3E905"/>